<dbReference type="SMART" id="SM00064">
    <property type="entry name" value="FYVE"/>
    <property type="match status" value="1"/>
</dbReference>
<evidence type="ECO:0000256" key="1">
    <source>
        <dbReference type="ARBA" id="ARBA00022574"/>
    </source>
</evidence>
<dbReference type="Gene3D" id="2.130.10.10">
    <property type="entry name" value="YVTN repeat-like/Quinoprotein amine dehydrogenase"/>
    <property type="match status" value="2"/>
</dbReference>
<keyword evidence="3" id="KW-0677">Repeat</keyword>
<keyword evidence="2" id="KW-0479">Metal-binding</keyword>
<feature type="domain" description="FYVE-type" evidence="8">
    <location>
        <begin position="302"/>
        <end position="373"/>
    </location>
</feature>
<keyword evidence="5" id="KW-0862">Zinc</keyword>
<dbReference type="PANTHER" id="PTHR46189">
    <property type="entry name" value="LD41958P"/>
    <property type="match status" value="1"/>
</dbReference>
<accession>A0A5E4MTR1</accession>
<dbReference type="OrthoDB" id="63070at2759"/>
<feature type="repeat" description="WD" evidence="7">
    <location>
        <begin position="216"/>
        <end position="249"/>
    </location>
</feature>
<organism evidence="9 10">
    <name type="scientific">Cinara cedri</name>
    <dbReference type="NCBI Taxonomy" id="506608"/>
    <lineage>
        <taxon>Eukaryota</taxon>
        <taxon>Metazoa</taxon>
        <taxon>Ecdysozoa</taxon>
        <taxon>Arthropoda</taxon>
        <taxon>Hexapoda</taxon>
        <taxon>Insecta</taxon>
        <taxon>Pterygota</taxon>
        <taxon>Neoptera</taxon>
        <taxon>Paraneoptera</taxon>
        <taxon>Hemiptera</taxon>
        <taxon>Sternorrhyncha</taxon>
        <taxon>Aphidomorpha</taxon>
        <taxon>Aphidoidea</taxon>
        <taxon>Aphididae</taxon>
        <taxon>Lachninae</taxon>
        <taxon>Cinara</taxon>
    </lineage>
</organism>
<feature type="repeat" description="WD" evidence="7">
    <location>
        <begin position="259"/>
        <end position="300"/>
    </location>
</feature>
<evidence type="ECO:0000256" key="4">
    <source>
        <dbReference type="ARBA" id="ARBA00022771"/>
    </source>
</evidence>
<dbReference type="SUPFAM" id="SSF57903">
    <property type="entry name" value="FYVE/PHD zinc finger"/>
    <property type="match status" value="1"/>
</dbReference>
<dbReference type="PROSITE" id="PS00678">
    <property type="entry name" value="WD_REPEATS_1"/>
    <property type="match status" value="3"/>
</dbReference>
<dbReference type="Proteomes" id="UP000325440">
    <property type="component" value="Unassembled WGS sequence"/>
</dbReference>
<dbReference type="GO" id="GO:0005769">
    <property type="term" value="C:early endosome"/>
    <property type="evidence" value="ECO:0007669"/>
    <property type="project" value="TreeGrafter"/>
</dbReference>
<dbReference type="InterPro" id="IPR042234">
    <property type="entry name" value="WDFY1/WDFY2"/>
</dbReference>
<evidence type="ECO:0000313" key="9">
    <source>
        <dbReference type="EMBL" id="VVC34777.1"/>
    </source>
</evidence>
<evidence type="ECO:0000313" key="10">
    <source>
        <dbReference type="Proteomes" id="UP000325440"/>
    </source>
</evidence>
<dbReference type="GO" id="GO:0008270">
    <property type="term" value="F:zinc ion binding"/>
    <property type="evidence" value="ECO:0007669"/>
    <property type="project" value="UniProtKB-KW"/>
</dbReference>
<dbReference type="EMBL" id="CABPRJ010001014">
    <property type="protein sequence ID" value="VVC34777.1"/>
    <property type="molecule type" value="Genomic_DNA"/>
</dbReference>
<dbReference type="FunFam" id="3.30.40.10:FF:000105">
    <property type="entry name" value="WD repeat and FYVE domain-containing protein 2"/>
    <property type="match status" value="1"/>
</dbReference>
<gene>
    <name evidence="9" type="ORF">CINCED_3A005247</name>
</gene>
<dbReference type="Gene3D" id="3.30.40.10">
    <property type="entry name" value="Zinc/RING finger domain, C3HC4 (zinc finger)"/>
    <property type="match status" value="1"/>
</dbReference>
<keyword evidence="4 6" id="KW-0863">Zinc-finger</keyword>
<dbReference type="InterPro" id="IPR000306">
    <property type="entry name" value="Znf_FYVE"/>
</dbReference>
<keyword evidence="10" id="KW-1185">Reference proteome</keyword>
<dbReference type="PROSITE" id="PS50178">
    <property type="entry name" value="ZF_FYVE"/>
    <property type="match status" value="1"/>
</dbReference>
<sequence length="417" mass="46833">MAAQIKPGPSSNHDKFNSNRKPVLLAKLEGCSDHVNKAILIPETDGVISVSSDRLFIHFRSVRVWLKRDSGQYWPSICKYLPSPAVDLLYRPTTRQLFVGQENGTISEFILEEDFNCMESVGDILAHYGRITGMIWTEISIDGVLEQWILSTSRDKRFQYHNAKTTNPIGPPFVCTSWCTSLEYDLESAHVFVGDYAGNISMLNIKAEGLQLVTTLTGHTACIDKLVWDSSSRRLFSAGHDRLIIVWDIGGGQGTAYELHGHTNRVTSLAFVSAKNLLISAGEDSIVIFWDLNADRKETPPWAESDNCETCSRPFLWNITGIFERKQFGSRQHHCRSCGRALCDKCSQDKSTIPSMGFELPVRVCKFCSNNIDHTPMAIFHDAKHSVTSITMDLLRKCVLTIGQDRVIKIWDVSTLI</sequence>
<protein>
    <submittedName>
        <fullName evidence="9">WD40-repeat-containing domain,Zinc finger, FYVE/PHD-type,WD40 repeat, conserved site,WD40/YVTN repeat</fullName>
    </submittedName>
</protein>
<dbReference type="InterPro" id="IPR019775">
    <property type="entry name" value="WD40_repeat_CS"/>
</dbReference>
<dbReference type="SUPFAM" id="SSF50978">
    <property type="entry name" value="WD40 repeat-like"/>
    <property type="match status" value="1"/>
</dbReference>
<evidence type="ECO:0000256" key="6">
    <source>
        <dbReference type="PROSITE-ProRule" id="PRU00091"/>
    </source>
</evidence>
<dbReference type="InterPro" id="IPR017455">
    <property type="entry name" value="Znf_FYVE-rel"/>
</dbReference>
<proteinExistence type="predicted"/>
<dbReference type="InterPro" id="IPR013083">
    <property type="entry name" value="Znf_RING/FYVE/PHD"/>
</dbReference>
<dbReference type="Pfam" id="PF01363">
    <property type="entry name" value="FYVE"/>
    <property type="match status" value="1"/>
</dbReference>
<evidence type="ECO:0000256" key="5">
    <source>
        <dbReference type="ARBA" id="ARBA00022833"/>
    </source>
</evidence>
<name>A0A5E4MTR1_9HEMI</name>
<dbReference type="InterPro" id="IPR015943">
    <property type="entry name" value="WD40/YVTN_repeat-like_dom_sf"/>
</dbReference>
<keyword evidence="1 7" id="KW-0853">WD repeat</keyword>
<dbReference type="CDD" id="cd15718">
    <property type="entry name" value="FYVE_WDFY1_like"/>
    <property type="match status" value="1"/>
</dbReference>
<dbReference type="InterPro" id="IPR001680">
    <property type="entry name" value="WD40_rpt"/>
</dbReference>
<evidence type="ECO:0000256" key="3">
    <source>
        <dbReference type="ARBA" id="ARBA00022737"/>
    </source>
</evidence>
<dbReference type="PROSITE" id="PS50294">
    <property type="entry name" value="WD_REPEATS_REGION"/>
    <property type="match status" value="3"/>
</dbReference>
<dbReference type="Pfam" id="PF00400">
    <property type="entry name" value="WD40"/>
    <property type="match status" value="2"/>
</dbReference>
<dbReference type="InterPro" id="IPR036322">
    <property type="entry name" value="WD40_repeat_dom_sf"/>
</dbReference>
<evidence type="ECO:0000256" key="7">
    <source>
        <dbReference type="PROSITE-ProRule" id="PRU00221"/>
    </source>
</evidence>
<dbReference type="AlphaFoldDB" id="A0A5E4MTR1"/>
<evidence type="ECO:0000256" key="2">
    <source>
        <dbReference type="ARBA" id="ARBA00022723"/>
    </source>
</evidence>
<reference evidence="9 10" key="1">
    <citation type="submission" date="2019-08" db="EMBL/GenBank/DDBJ databases">
        <authorList>
            <person name="Alioto T."/>
            <person name="Alioto T."/>
            <person name="Gomez Garrido J."/>
        </authorList>
    </citation>
    <scope>NUCLEOTIDE SEQUENCE [LARGE SCALE GENOMIC DNA]</scope>
</reference>
<dbReference type="InterPro" id="IPR011011">
    <property type="entry name" value="Znf_FYVE_PHD"/>
</dbReference>
<dbReference type="PROSITE" id="PS50082">
    <property type="entry name" value="WD_REPEATS_2"/>
    <property type="match status" value="2"/>
</dbReference>
<dbReference type="SMART" id="SM00320">
    <property type="entry name" value="WD40"/>
    <property type="match status" value="5"/>
</dbReference>
<dbReference type="PANTHER" id="PTHR46189:SF1">
    <property type="entry name" value="LD41958P"/>
    <property type="match status" value="1"/>
</dbReference>
<evidence type="ECO:0000259" key="8">
    <source>
        <dbReference type="PROSITE" id="PS50178"/>
    </source>
</evidence>